<keyword evidence="2" id="KW-1185">Reference proteome</keyword>
<name>A0ABW5MT45_9FLAO</name>
<reference evidence="2" key="1">
    <citation type="journal article" date="2019" name="Int. J. Syst. Evol. Microbiol.">
        <title>The Global Catalogue of Microorganisms (GCM) 10K type strain sequencing project: providing services to taxonomists for standard genome sequencing and annotation.</title>
        <authorList>
            <consortium name="The Broad Institute Genomics Platform"/>
            <consortium name="The Broad Institute Genome Sequencing Center for Infectious Disease"/>
            <person name="Wu L."/>
            <person name="Ma J."/>
        </authorList>
    </citation>
    <scope>NUCLEOTIDE SEQUENCE [LARGE SCALE GENOMIC DNA]</scope>
    <source>
        <strain evidence="2">KCTC 52368</strain>
    </source>
</reference>
<dbReference type="Gene3D" id="1.25.40.10">
    <property type="entry name" value="Tetratricopeptide repeat domain"/>
    <property type="match status" value="1"/>
</dbReference>
<dbReference type="InterPro" id="IPR021314">
    <property type="entry name" value="DUF2911"/>
</dbReference>
<dbReference type="EMBL" id="JBHULB010000001">
    <property type="protein sequence ID" value="MFD2585338.1"/>
    <property type="molecule type" value="Genomic_DNA"/>
</dbReference>
<dbReference type="Pfam" id="PF11138">
    <property type="entry name" value="DUF2911"/>
    <property type="match status" value="1"/>
</dbReference>
<organism evidence="1 2">
    <name type="scientific">Croceitalea marina</name>
    <dbReference type="NCBI Taxonomy" id="1775166"/>
    <lineage>
        <taxon>Bacteria</taxon>
        <taxon>Pseudomonadati</taxon>
        <taxon>Bacteroidota</taxon>
        <taxon>Flavobacteriia</taxon>
        <taxon>Flavobacteriales</taxon>
        <taxon>Flavobacteriaceae</taxon>
        <taxon>Croceitalea</taxon>
    </lineage>
</organism>
<dbReference type="Proteomes" id="UP001597526">
    <property type="component" value="Unassembled WGS sequence"/>
</dbReference>
<accession>A0ABW5MT45</accession>
<protein>
    <submittedName>
        <fullName evidence="1">DUF2911 domain-containing protein</fullName>
    </submittedName>
</protein>
<evidence type="ECO:0000313" key="1">
    <source>
        <dbReference type="EMBL" id="MFD2585338.1"/>
    </source>
</evidence>
<sequence>MSILFKITTLLLSFFLSLSYGQITHPKASPATSIMQEVGLAKISIQYSRPAARGRAIFGGIVPYGRIWRVGANESTKITVDTDMEILGKLLPMGIYALYAFPEKEEWQIAFHTNISHWGDGRKRYNPAEDLFRITVKPESIPYHQENFLMAFDSITHNTTNLNLIWASTKVTIPIKVDTDTQMELEIAKQLKENPTAQTYYEAARYLQEQGKDFERALAYLDKALELGGETYYFYRVKSLVEAELGNFKGAIASAKKSLKIASELGKDEFVRMNEKNIKKWQTLSQNN</sequence>
<gene>
    <name evidence="1" type="ORF">ACFSQJ_00240</name>
</gene>
<evidence type="ECO:0000313" key="2">
    <source>
        <dbReference type="Proteomes" id="UP001597526"/>
    </source>
</evidence>
<dbReference type="RefSeq" id="WP_377764741.1">
    <property type="nucleotide sequence ID" value="NZ_JBHULB010000001.1"/>
</dbReference>
<dbReference type="InterPro" id="IPR011990">
    <property type="entry name" value="TPR-like_helical_dom_sf"/>
</dbReference>
<comment type="caution">
    <text evidence="1">The sequence shown here is derived from an EMBL/GenBank/DDBJ whole genome shotgun (WGS) entry which is preliminary data.</text>
</comment>
<dbReference type="SUPFAM" id="SSF48452">
    <property type="entry name" value="TPR-like"/>
    <property type="match status" value="1"/>
</dbReference>
<proteinExistence type="predicted"/>